<feature type="region of interest" description="Disordered" evidence="4">
    <location>
        <begin position="1067"/>
        <end position="1163"/>
    </location>
</feature>
<feature type="compositionally biased region" description="Polar residues" evidence="4">
    <location>
        <begin position="1151"/>
        <end position="1163"/>
    </location>
</feature>
<dbReference type="PANTHER" id="PTHR46358">
    <property type="entry name" value="TONSOKU-LIKE PROTEIN"/>
    <property type="match status" value="1"/>
</dbReference>
<keyword evidence="7" id="KW-1185">Reference proteome</keyword>
<dbReference type="VEuPathDB" id="FungiDB:LCOR_07341.1"/>
<feature type="region of interest" description="Disordered" evidence="4">
    <location>
        <begin position="1023"/>
        <end position="1048"/>
    </location>
</feature>
<dbReference type="PANTHER" id="PTHR46358:SF1">
    <property type="entry name" value="TONSOKU-LIKE PROTEIN"/>
    <property type="match status" value="1"/>
</dbReference>
<dbReference type="OrthoDB" id="78308at2759"/>
<name>A0A068S1K9_9FUNG</name>
<dbReference type="InterPro" id="IPR011990">
    <property type="entry name" value="TPR-like_helical_dom_sf"/>
</dbReference>
<dbReference type="Proteomes" id="UP000027586">
    <property type="component" value="Unassembled WGS sequence"/>
</dbReference>
<dbReference type="GO" id="GO:0043596">
    <property type="term" value="C:nuclear replication fork"/>
    <property type="evidence" value="ECO:0007669"/>
    <property type="project" value="TreeGrafter"/>
</dbReference>
<dbReference type="SUPFAM" id="SSF48452">
    <property type="entry name" value="TPR-like"/>
    <property type="match status" value="1"/>
</dbReference>
<gene>
    <name evidence="6" type="ORF">LCOR_07341.1</name>
</gene>
<dbReference type="EMBL" id="CBTN010000036">
    <property type="protein sequence ID" value="CDH56273.1"/>
    <property type="molecule type" value="Genomic_DNA"/>
</dbReference>
<keyword evidence="5" id="KW-0472">Membrane</keyword>
<dbReference type="InterPro" id="IPR032675">
    <property type="entry name" value="LRR_dom_sf"/>
</dbReference>
<comment type="caution">
    <text evidence="6">The sequence shown here is derived from an EMBL/GenBank/DDBJ whole genome shotgun (WGS) entry which is preliminary data.</text>
</comment>
<accession>A0A068S1K9</accession>
<feature type="transmembrane region" description="Helical" evidence="5">
    <location>
        <begin position="813"/>
        <end position="835"/>
    </location>
</feature>
<keyword evidence="5" id="KW-1133">Transmembrane helix</keyword>
<evidence type="ECO:0000313" key="6">
    <source>
        <dbReference type="EMBL" id="CDH56273.1"/>
    </source>
</evidence>
<dbReference type="GO" id="GO:0031297">
    <property type="term" value="P:replication fork processing"/>
    <property type="evidence" value="ECO:0007669"/>
    <property type="project" value="TreeGrafter"/>
</dbReference>
<reference evidence="6" key="1">
    <citation type="submission" date="2013-08" db="EMBL/GenBank/DDBJ databases">
        <title>Gene expansion shapes genome architecture in the human pathogen Lichtheimia corymbifera: an evolutionary genomics analysis in the ancient terrestrial Mucorales (Mucoromycotina).</title>
        <authorList>
            <person name="Schwartze V.U."/>
            <person name="Winter S."/>
            <person name="Shelest E."/>
            <person name="Marcet-Houben M."/>
            <person name="Horn F."/>
            <person name="Wehner S."/>
            <person name="Hoffmann K."/>
            <person name="Riege K."/>
            <person name="Sammeth M."/>
            <person name="Nowrousian M."/>
            <person name="Valiante V."/>
            <person name="Linde J."/>
            <person name="Jacobsen I.D."/>
            <person name="Marz M."/>
            <person name="Brakhage A.A."/>
            <person name="Gabaldon T."/>
            <person name="Bocker S."/>
            <person name="Voigt K."/>
        </authorList>
    </citation>
    <scope>NUCLEOTIDE SEQUENCE [LARGE SCALE GENOMIC DNA]</scope>
    <source>
        <strain evidence="6">FSU 9682</strain>
    </source>
</reference>
<proteinExistence type="predicted"/>
<evidence type="ECO:0000256" key="2">
    <source>
        <dbReference type="ARBA" id="ARBA00022737"/>
    </source>
</evidence>
<evidence type="ECO:0000256" key="5">
    <source>
        <dbReference type="SAM" id="Phobius"/>
    </source>
</evidence>
<keyword evidence="5" id="KW-0812">Transmembrane</keyword>
<organism evidence="6 7">
    <name type="scientific">Lichtheimia corymbifera JMRC:FSU:9682</name>
    <dbReference type="NCBI Taxonomy" id="1263082"/>
    <lineage>
        <taxon>Eukaryota</taxon>
        <taxon>Fungi</taxon>
        <taxon>Fungi incertae sedis</taxon>
        <taxon>Mucoromycota</taxon>
        <taxon>Mucoromycotina</taxon>
        <taxon>Mucoromycetes</taxon>
        <taxon>Mucorales</taxon>
        <taxon>Lichtheimiaceae</taxon>
        <taxon>Lichtheimia</taxon>
    </lineage>
</organism>
<dbReference type="InterPro" id="IPR052311">
    <property type="entry name" value="MMS22L-TONSL_complex_comp"/>
</dbReference>
<evidence type="ECO:0000256" key="1">
    <source>
        <dbReference type="ARBA" id="ARBA00004123"/>
    </source>
</evidence>
<protein>
    <submittedName>
        <fullName evidence="6">Uncharacterized protein</fullName>
    </submittedName>
</protein>
<dbReference type="SUPFAM" id="SSF52047">
    <property type="entry name" value="RNI-like"/>
    <property type="match status" value="1"/>
</dbReference>
<feature type="transmembrane region" description="Helical" evidence="5">
    <location>
        <begin position="855"/>
        <end position="876"/>
    </location>
</feature>
<feature type="transmembrane region" description="Helical" evidence="5">
    <location>
        <begin position="962"/>
        <end position="979"/>
    </location>
</feature>
<keyword evidence="3" id="KW-0539">Nucleus</keyword>
<evidence type="ECO:0000313" key="7">
    <source>
        <dbReference type="Proteomes" id="UP000027586"/>
    </source>
</evidence>
<keyword evidence="2" id="KW-0677">Repeat</keyword>
<comment type="subcellular location">
    <subcellularLocation>
        <location evidence="1">Nucleus</location>
    </subcellularLocation>
</comment>
<evidence type="ECO:0000256" key="4">
    <source>
        <dbReference type="SAM" id="MobiDB-lite"/>
    </source>
</evidence>
<dbReference type="AlphaFoldDB" id="A0A068S1K9"/>
<dbReference type="Gene3D" id="3.80.10.10">
    <property type="entry name" value="Ribonuclease Inhibitor"/>
    <property type="match status" value="1"/>
</dbReference>
<feature type="transmembrane region" description="Helical" evidence="5">
    <location>
        <begin position="888"/>
        <end position="909"/>
    </location>
</feature>
<feature type="compositionally biased region" description="Polar residues" evidence="4">
    <location>
        <begin position="1082"/>
        <end position="1105"/>
    </location>
</feature>
<dbReference type="Gene3D" id="1.25.40.10">
    <property type="entry name" value="Tetratricopeptide repeat domain"/>
    <property type="match status" value="2"/>
</dbReference>
<dbReference type="GO" id="GO:0000724">
    <property type="term" value="P:double-strand break repair via homologous recombination"/>
    <property type="evidence" value="ECO:0007669"/>
    <property type="project" value="TreeGrafter"/>
</dbReference>
<dbReference type="STRING" id="1263082.A0A068S1K9"/>
<sequence>MGGTKVTYAIGYTNVSSLQVDIRNMRLRIRRLRSEGNEISSARLAIECAELLIEYADQPDSDLSEAKQEEHREDNLNKAISHAKAGYDVLIELNNPYRDTIKALELMTDAYRRLKNYDEAIQSNKTLIHRLRDMKDELELRNAIRTLGDIYFERGHEPDLAKYNDFENARVYYLQERNILDQLDPDTEGYSTMKVSLDFNLGVIEAKFVEGLDRGKEYLLDAIKGAHQLGDYEQERKAWWELGNICKKNGDLERAIRCQEKELHLVEKHSNTDEKILCLIEMVKTYLEYGDFDECLKCCNQLNQLVDSEEDENEATSSTKLVVASKSIKDQLDELPGVVDLSTVNVRGNLYFKKARIEFEHFMYKMALASAEKGIHCIDQDPSIKKQLPRLRIALMQLQAELAWRLRELSVDELIALNNEILVEIKIYFTDLTQRLHQLQIVYERMTQIYYYFERKDDYHQWSELLKELEKNYQENTQDDEEDESAHMDYWSPASFDYAVDTKTIPGFMVSESNKSLMEVTVMVPVDGENKGVKVPIDNDIRNIGWLMTKVTELAWEQYGVEPRVNRLQVGSSALSPHEIIVLAINQHMEMEAVVDGYVKKTPVEIYQNACTRLGIPSLTTVENALHGHHGGVLKLSGAGLSSRDVAVITQVLKRIPPLNTLDLSANLFYDQDVIDILTSTPGIQHLDLKSNRLTHNLIPLLDCRSLLSLDLSFNPLGPESLAKLPQGLEFWPAIKKIKLIYCDIGGYIRITDEIQASYDNAGSKPRGDISIDLTDNSFSNLMRAHWQPLLEKLVCHSNQIEMFFSVFSRIPLRVYATVAEIILVLSSAALMAVDLTYGGGGLQMTPYRVRYGDIYVYAAIAGVIGLWTLFYGLYFTLTANRHGIRMYLYFLTCLVAISIILGIIHIILTFTLYRNGIIHNCVDDTTNGLFWWSFGYEFDSEVAHVVDLCTKLWARYTVQRTLTWAVYSIVIVFGTWFVNRYYRSLERRALIEYEDYQNSDGEDRETKMVGPETKLVIHEVNDDHDQDDDDDDHHDQEQPPNYEDVANVQHEQRQRLYDEIHKVHNRRRTEASVHPLDPPSATHQRPTSIYGSGMTAQQGTTQPRPSECSEKLDYNWYRSQQTLRRPSNLVDEDLDLADTGAESRRRPTSWRKQSQSSDKTAQ</sequence>
<evidence type="ECO:0000256" key="3">
    <source>
        <dbReference type="ARBA" id="ARBA00023242"/>
    </source>
</evidence>